<keyword evidence="3" id="KW-0378">Hydrolase</keyword>
<dbReference type="InterPro" id="IPR003959">
    <property type="entry name" value="ATPase_AAA_core"/>
</dbReference>
<dbReference type="PANTHER" id="PTHR46411:SF2">
    <property type="entry name" value="AAA+ ATPASE DOMAIN-CONTAINING PROTEIN"/>
    <property type="match status" value="1"/>
</dbReference>
<organism evidence="3 4">
    <name type="scientific">Glonium stellatum</name>
    <dbReference type="NCBI Taxonomy" id="574774"/>
    <lineage>
        <taxon>Eukaryota</taxon>
        <taxon>Fungi</taxon>
        <taxon>Dikarya</taxon>
        <taxon>Ascomycota</taxon>
        <taxon>Pezizomycotina</taxon>
        <taxon>Dothideomycetes</taxon>
        <taxon>Pleosporomycetidae</taxon>
        <taxon>Gloniales</taxon>
        <taxon>Gloniaceae</taxon>
        <taxon>Glonium</taxon>
    </lineage>
</organism>
<dbReference type="CDD" id="cd19481">
    <property type="entry name" value="RecA-like_protease"/>
    <property type="match status" value="1"/>
</dbReference>
<keyword evidence="4" id="KW-1185">Reference proteome</keyword>
<dbReference type="AlphaFoldDB" id="A0A8E2JWR6"/>
<evidence type="ECO:0000313" key="3">
    <source>
        <dbReference type="EMBL" id="OCL12019.1"/>
    </source>
</evidence>
<feature type="compositionally biased region" description="Basic and acidic residues" evidence="1">
    <location>
        <begin position="712"/>
        <end position="730"/>
    </location>
</feature>
<dbReference type="InterPro" id="IPR003593">
    <property type="entry name" value="AAA+_ATPase"/>
</dbReference>
<gene>
    <name evidence="3" type="ORF">AOQ84DRAFT_421494</name>
</gene>
<feature type="compositionally biased region" description="Basic residues" evidence="1">
    <location>
        <begin position="700"/>
        <end position="711"/>
    </location>
</feature>
<dbReference type="SUPFAM" id="SSF52540">
    <property type="entry name" value="P-loop containing nucleoside triphosphate hydrolases"/>
    <property type="match status" value="1"/>
</dbReference>
<name>A0A8E2JWR6_9PEZI</name>
<proteinExistence type="predicted"/>
<protein>
    <submittedName>
        <fullName evidence="3">P-loop containing nucleoside triphosphate hydrolase protein</fullName>
    </submittedName>
</protein>
<dbReference type="Pfam" id="PF22942">
    <property type="entry name" value="DUF7025"/>
    <property type="match status" value="1"/>
</dbReference>
<dbReference type="Proteomes" id="UP000250140">
    <property type="component" value="Unassembled WGS sequence"/>
</dbReference>
<dbReference type="OrthoDB" id="10042665at2759"/>
<dbReference type="Pfam" id="PF23232">
    <property type="entry name" value="AAA_lid_13"/>
    <property type="match status" value="1"/>
</dbReference>
<dbReference type="GO" id="GO:0005524">
    <property type="term" value="F:ATP binding"/>
    <property type="evidence" value="ECO:0007669"/>
    <property type="project" value="InterPro"/>
</dbReference>
<dbReference type="GO" id="GO:0016887">
    <property type="term" value="F:ATP hydrolysis activity"/>
    <property type="evidence" value="ECO:0007669"/>
    <property type="project" value="InterPro"/>
</dbReference>
<dbReference type="Pfam" id="PF00004">
    <property type="entry name" value="AAA"/>
    <property type="match status" value="1"/>
</dbReference>
<reference evidence="3 4" key="1">
    <citation type="journal article" date="2016" name="Nat. Commun.">
        <title>Ectomycorrhizal ecology is imprinted in the genome of the dominant symbiotic fungus Cenococcum geophilum.</title>
        <authorList>
            <consortium name="DOE Joint Genome Institute"/>
            <person name="Peter M."/>
            <person name="Kohler A."/>
            <person name="Ohm R.A."/>
            <person name="Kuo A."/>
            <person name="Krutzmann J."/>
            <person name="Morin E."/>
            <person name="Arend M."/>
            <person name="Barry K.W."/>
            <person name="Binder M."/>
            <person name="Choi C."/>
            <person name="Clum A."/>
            <person name="Copeland A."/>
            <person name="Grisel N."/>
            <person name="Haridas S."/>
            <person name="Kipfer T."/>
            <person name="LaButti K."/>
            <person name="Lindquist E."/>
            <person name="Lipzen A."/>
            <person name="Maire R."/>
            <person name="Meier B."/>
            <person name="Mihaltcheva S."/>
            <person name="Molinier V."/>
            <person name="Murat C."/>
            <person name="Poggeler S."/>
            <person name="Quandt C.A."/>
            <person name="Sperisen C."/>
            <person name="Tritt A."/>
            <person name="Tisserant E."/>
            <person name="Crous P.W."/>
            <person name="Henrissat B."/>
            <person name="Nehls U."/>
            <person name="Egli S."/>
            <person name="Spatafora J.W."/>
            <person name="Grigoriev I.V."/>
            <person name="Martin F.M."/>
        </authorList>
    </citation>
    <scope>NUCLEOTIDE SEQUENCE [LARGE SCALE GENOMIC DNA]</scope>
    <source>
        <strain evidence="3 4">CBS 207.34</strain>
    </source>
</reference>
<feature type="compositionally biased region" description="Acidic residues" evidence="1">
    <location>
        <begin position="673"/>
        <end position="687"/>
    </location>
</feature>
<feature type="non-terminal residue" evidence="3">
    <location>
        <position position="1"/>
    </location>
</feature>
<evidence type="ECO:0000313" key="4">
    <source>
        <dbReference type="Proteomes" id="UP000250140"/>
    </source>
</evidence>
<feature type="domain" description="AAA+ ATPase" evidence="2">
    <location>
        <begin position="393"/>
        <end position="520"/>
    </location>
</feature>
<sequence length="737" mass="83791">LIESLNTGSVSKIDFENLWMLFDSGDTIYSRFQEGGQVLQNDEDETHTTKRRFVPQAYRILATAGGIPLKKTLARKAKKLNTDLSDEPSPGLLKYPDGMDNAELARIPGKEAVPTHRKMKSMYSPLYVYCFYIDFDGSKYGTVTEIFYFKPYDEKADITSLDAYPVRFLKSKEPAVDALLERGRKFIDVTAVSHMSYEGLTVGETKEEINSAIIVDFKLAFQEPDADIPKFSPLNVFWHSIKETQVVEFFGSFCGAPSCFLPGCLSDRYAGQQKKQREKTESKIRLLLEEQEIERSDQNEGFTKLKQYMEENDLIALLPGVVPGFALRNRKWVQVDLSRLKHVKREDNWNALVLPKGHRKMVQAMVETHARGTSSPTGHQAKIEMDLVRGKGKGCIILLHGAPGVGKTSTAECVAAYTERPLYPITCGDIGYVPDDVEANMEKHFKLAHKWGCVLLLDEADVFLAKRNKEDIKRNGLVSVFLRILEYYSGILFLTTNRVGTIDDAFRSRLHLTLYYPKLTKEQTIKIWKKNLERMANINEEREKNGLLVIKFNEKKIQRWAKKHWITLQWNGRQIRNAFQTAVALGEFEARNRKSRSGSPSTPKLPVMDVKYFKIIAKASIQFNEYLRQTHGADEEKIAKREMIRVDEGFDAESKMQALDDSMSDSATSSDDSSNEGSDDTEKDESSDSSSGSESEKDQKSKKKGKRQKSKGRSDSKSKSVKEEKKDKEKSKGKRRN</sequence>
<dbReference type="EMBL" id="KV748942">
    <property type="protein sequence ID" value="OCL12019.1"/>
    <property type="molecule type" value="Genomic_DNA"/>
</dbReference>
<dbReference type="InterPro" id="IPR056599">
    <property type="entry name" value="AAA_lid_fung"/>
</dbReference>
<evidence type="ECO:0000259" key="2">
    <source>
        <dbReference type="SMART" id="SM00382"/>
    </source>
</evidence>
<accession>A0A8E2JWR6</accession>
<dbReference type="SMART" id="SM00382">
    <property type="entry name" value="AAA"/>
    <property type="match status" value="1"/>
</dbReference>
<feature type="compositionally biased region" description="Low complexity" evidence="1">
    <location>
        <begin position="660"/>
        <end position="672"/>
    </location>
</feature>
<dbReference type="InterPro" id="IPR054289">
    <property type="entry name" value="DUF7025"/>
</dbReference>
<evidence type="ECO:0000256" key="1">
    <source>
        <dbReference type="SAM" id="MobiDB-lite"/>
    </source>
</evidence>
<dbReference type="InterPro" id="IPR027417">
    <property type="entry name" value="P-loop_NTPase"/>
</dbReference>
<dbReference type="Gene3D" id="3.40.50.300">
    <property type="entry name" value="P-loop containing nucleotide triphosphate hydrolases"/>
    <property type="match status" value="1"/>
</dbReference>
<dbReference type="PANTHER" id="PTHR46411">
    <property type="entry name" value="FAMILY ATPASE, PUTATIVE-RELATED"/>
    <property type="match status" value="1"/>
</dbReference>
<feature type="region of interest" description="Disordered" evidence="1">
    <location>
        <begin position="657"/>
        <end position="737"/>
    </location>
</feature>